<keyword evidence="2" id="KW-0472">Membrane</keyword>
<sequence length="590" mass="60953">MQRSSSPAPPHRASTVFAAVVLAVFLVGIGWTAWIGLRGASAVQHLRSAQTTVDSATTDVSDPAGAIERLGAAATDTSAARGLTDDPAWRAAEILPWIGPQLAAVRIVAASVDDAASTAVRPLGAAAAVLAPGALRTPDGAIDVARIAAARPAAADAAARLRTAADAIAAIDRAPLLGALATAVSSTVDSLDHAAGAADALERTTTLLPRMLGVDGRRSTLLLFQNNAEWRSLGGVVGAVAEVNAESGRLALVAQASSADLAAFADEPVLPLADDVRGVFDTRPARYLQNTTQVPDFAVGAAIAREMWRRTHGDEVDAVVALDPVALSYLLRATGPVTLPTGDVMDSANAVPLLLDEVYRRFADPHEQDVFFQSASAAVFTALSAGRGDSTALIQALTQAGAERRLLVWNADAADQAVLDGSTLQGALPVSDDTRTTIGVYLNDGTGSKMDYYLHPRVAIGWCADGLATLRVSLRNDAPDPSTLPPYVTGGGEYGIPPGDALTGVYVYLPPGAEVVDRRTSSDGDVTPGFAGGTHDGRTVVKWSVRLSPGHAGVLDLDLRMPMTPHLDVLATPTRDPREKPEAGACPSAG</sequence>
<dbReference type="EMBL" id="JAWDIT010000001">
    <property type="protein sequence ID" value="MDU0344710.1"/>
    <property type="molecule type" value="Genomic_DNA"/>
</dbReference>
<evidence type="ECO:0000256" key="1">
    <source>
        <dbReference type="SAM" id="MobiDB-lite"/>
    </source>
</evidence>
<dbReference type="InterPro" id="IPR025101">
    <property type="entry name" value="DUF4012"/>
</dbReference>
<name>A0ABU3SIT7_9MICO</name>
<organism evidence="3 4">
    <name type="scientific">Microbacterium phycohabitans</name>
    <dbReference type="NCBI Taxonomy" id="3075993"/>
    <lineage>
        <taxon>Bacteria</taxon>
        <taxon>Bacillati</taxon>
        <taxon>Actinomycetota</taxon>
        <taxon>Actinomycetes</taxon>
        <taxon>Micrococcales</taxon>
        <taxon>Microbacteriaceae</taxon>
        <taxon>Microbacterium</taxon>
    </lineage>
</organism>
<keyword evidence="2" id="KW-1133">Transmembrane helix</keyword>
<feature type="transmembrane region" description="Helical" evidence="2">
    <location>
        <begin position="16"/>
        <end position="37"/>
    </location>
</feature>
<protein>
    <submittedName>
        <fullName evidence="3">DUF4012 domain-containing protein</fullName>
    </submittedName>
</protein>
<keyword evidence="4" id="KW-1185">Reference proteome</keyword>
<proteinExistence type="predicted"/>
<comment type="caution">
    <text evidence="3">The sequence shown here is derived from an EMBL/GenBank/DDBJ whole genome shotgun (WGS) entry which is preliminary data.</text>
</comment>
<evidence type="ECO:0000313" key="4">
    <source>
        <dbReference type="Proteomes" id="UP001261125"/>
    </source>
</evidence>
<accession>A0ABU3SIT7</accession>
<dbReference type="Proteomes" id="UP001261125">
    <property type="component" value="Unassembled WGS sequence"/>
</dbReference>
<dbReference type="Pfam" id="PF13196">
    <property type="entry name" value="DUF4012"/>
    <property type="match status" value="1"/>
</dbReference>
<dbReference type="RefSeq" id="WP_316003461.1">
    <property type="nucleotide sequence ID" value="NZ_JAWDIT010000001.1"/>
</dbReference>
<keyword evidence="2" id="KW-0812">Transmembrane</keyword>
<evidence type="ECO:0000313" key="3">
    <source>
        <dbReference type="EMBL" id="MDU0344710.1"/>
    </source>
</evidence>
<feature type="region of interest" description="Disordered" evidence="1">
    <location>
        <begin position="570"/>
        <end position="590"/>
    </location>
</feature>
<gene>
    <name evidence="3" type="ORF">RWH44_03230</name>
</gene>
<reference evidence="3 4" key="1">
    <citation type="submission" date="2023-09" db="EMBL/GenBank/DDBJ databases">
        <title>Microbacterium fusihabitans sp. nov., Microbacterium phycihabitans sp. nov., and Microbacterium cervinum sp. nov., isolated from dried seaweeds of beach.</title>
        <authorList>
            <person name="Lee S.D."/>
        </authorList>
    </citation>
    <scope>NUCLEOTIDE SEQUENCE [LARGE SCALE GENOMIC DNA]</scope>
    <source>
        <strain evidence="3 4">KSW2-29</strain>
    </source>
</reference>
<evidence type="ECO:0000256" key="2">
    <source>
        <dbReference type="SAM" id="Phobius"/>
    </source>
</evidence>